<evidence type="ECO:0000313" key="3">
    <source>
        <dbReference type="Proteomes" id="UP000242219"/>
    </source>
</evidence>
<dbReference type="RefSeq" id="WP_070068194.1">
    <property type="nucleotide sequence ID" value="NZ_MJUW02000122.1"/>
</dbReference>
<dbReference type="GO" id="GO:0009086">
    <property type="term" value="P:methionine biosynthetic process"/>
    <property type="evidence" value="ECO:0007669"/>
    <property type="project" value="InterPro"/>
</dbReference>
<dbReference type="EMBL" id="MJUW02000122">
    <property type="protein sequence ID" value="OQD44573.1"/>
    <property type="molecule type" value="Genomic_DNA"/>
</dbReference>
<dbReference type="Proteomes" id="UP000242219">
    <property type="component" value="Unassembled WGS sequence"/>
</dbReference>
<comment type="caution">
    <text evidence="2">The sequence shown here is derived from an EMBL/GenBank/DDBJ whole genome shotgun (WGS) entry which is preliminary data.</text>
</comment>
<dbReference type="SUPFAM" id="SSF51726">
    <property type="entry name" value="UROD/MetE-like"/>
    <property type="match status" value="1"/>
</dbReference>
<keyword evidence="3" id="KW-1185">Reference proteome</keyword>
<organism evidence="2 3">
    <name type="scientific">Candidatus Brocadia sapporoensis</name>
    <dbReference type="NCBI Taxonomy" id="392547"/>
    <lineage>
        <taxon>Bacteria</taxon>
        <taxon>Pseudomonadati</taxon>
        <taxon>Planctomycetota</taxon>
        <taxon>Candidatus Brocadiia</taxon>
        <taxon>Candidatus Brocadiales</taxon>
        <taxon>Candidatus Brocadiaceae</taxon>
        <taxon>Candidatus Brocadia</taxon>
    </lineage>
</organism>
<feature type="domain" description="Cobalamin-independent methionine synthase MetE C-terminal/archaeal" evidence="1">
    <location>
        <begin position="7"/>
        <end position="359"/>
    </location>
</feature>
<evidence type="ECO:0000313" key="2">
    <source>
        <dbReference type="EMBL" id="OQD44573.1"/>
    </source>
</evidence>
<gene>
    <name evidence="2" type="ORF">BIY37_12725</name>
</gene>
<dbReference type="GO" id="GO:0008270">
    <property type="term" value="F:zinc ion binding"/>
    <property type="evidence" value="ECO:0007669"/>
    <property type="project" value="InterPro"/>
</dbReference>
<reference evidence="2 3" key="1">
    <citation type="journal article" date="2016" name="Genome Announc.">
        <title>Draft Genome Sequence of the Anaerobic Ammonium-Oxidizing Bacterium 'Candidatus Brocadia sp. 40'.</title>
        <authorList>
            <person name="Ali M."/>
            <person name="Haroon M.F."/>
            <person name="Narita Y."/>
            <person name="Zhang L."/>
            <person name="Rangel Shaw D."/>
            <person name="Okabe S."/>
            <person name="Saikaly P.E."/>
        </authorList>
    </citation>
    <scope>NUCLEOTIDE SEQUENCE [LARGE SCALE GENOMIC DNA]</scope>
    <source>
        <strain evidence="2 3">40</strain>
    </source>
</reference>
<dbReference type="Pfam" id="PF01717">
    <property type="entry name" value="Meth_synt_2"/>
    <property type="match status" value="1"/>
</dbReference>
<evidence type="ECO:0000259" key="1">
    <source>
        <dbReference type="Pfam" id="PF01717"/>
    </source>
</evidence>
<dbReference type="InterPro" id="IPR038071">
    <property type="entry name" value="UROD/MetE-like_sf"/>
</dbReference>
<dbReference type="CDD" id="cd03311">
    <property type="entry name" value="CIMS_C_terminal_like"/>
    <property type="match status" value="1"/>
</dbReference>
<proteinExistence type="predicted"/>
<dbReference type="GO" id="GO:0003871">
    <property type="term" value="F:5-methyltetrahydropteroyltriglutamate-homocysteine S-methyltransferase activity"/>
    <property type="evidence" value="ECO:0007669"/>
    <property type="project" value="InterPro"/>
</dbReference>
<dbReference type="InterPro" id="IPR002629">
    <property type="entry name" value="Met_Synth_C/arc"/>
</dbReference>
<name>A0A1V6LWQ7_9BACT</name>
<dbReference type="Gene3D" id="3.20.20.210">
    <property type="match status" value="1"/>
</dbReference>
<sequence>MLNIPLFPVTMVGSLPRSKAVIKALGRRQKGLIGDKEFDSIVGDATLEALRLQEEAGVDIVTDGEQRRDNFYSFVAGHIDGIQLMSLTEMLNYVEDKATFERLLNALDVPAFALKNPVVTGKLKRKHPLVLNDYLFLRQHTNKPIKTTLPGPYLLTRSMWVKSLSYNFYPDKVSLGNDVVDILREELMALCKAGCTFIQFDEPVLAEVAFTGPHDTHTFMCAALSEKSSPEEELDFAADLLNRVVEGISGKMKTALHVCRGNWSQREDVLLRGAYSPLIPYFNRMDIHQFVLECATERAGSIDALADLLPDKEIGLGVVDPRTTRVETVDFVVNNVKSLIKHRHPKQIYLNPDCGFGTFADRPVNTKEIILQKLHIIRQASETLRSCFGIL</sequence>
<protein>
    <submittedName>
        <fullName evidence="2">Vitamin-B12 independent methionine synthase</fullName>
    </submittedName>
</protein>
<dbReference type="AlphaFoldDB" id="A0A1V6LWQ7"/>
<dbReference type="PANTHER" id="PTHR43844">
    <property type="entry name" value="METHIONINE SYNTHASE"/>
    <property type="match status" value="1"/>
</dbReference>
<dbReference type="PANTHER" id="PTHR43844:SF2">
    <property type="entry name" value="SYNTHASE, VITAMIN-B12 INDEPENDENT, PUTATIVE (AFU_ORTHOLOGUE AFUA_3G12060)-RELATED"/>
    <property type="match status" value="1"/>
</dbReference>
<accession>A0A1V6LWQ7</accession>